<dbReference type="EMBL" id="BAABJO010000020">
    <property type="protein sequence ID" value="GAA5129421.1"/>
    <property type="molecule type" value="Genomic_DNA"/>
</dbReference>
<reference evidence="2" key="1">
    <citation type="journal article" date="2019" name="Int. J. Syst. Evol. Microbiol.">
        <title>The Global Catalogue of Microorganisms (GCM) 10K type strain sequencing project: providing services to taxonomists for standard genome sequencing and annotation.</title>
        <authorList>
            <consortium name="The Broad Institute Genomics Platform"/>
            <consortium name="The Broad Institute Genome Sequencing Center for Infectious Disease"/>
            <person name="Wu L."/>
            <person name="Ma J."/>
        </authorList>
    </citation>
    <scope>NUCLEOTIDE SEQUENCE [LARGE SCALE GENOMIC DNA]</scope>
    <source>
        <strain evidence="2">JCM 18302</strain>
    </source>
</reference>
<evidence type="ECO:0000313" key="1">
    <source>
        <dbReference type="EMBL" id="GAA5129421.1"/>
    </source>
</evidence>
<proteinExistence type="predicted"/>
<accession>A0ABP9NPB4</accession>
<organism evidence="1 2">
    <name type="scientific">Pseudonocardia adelaidensis</name>
    <dbReference type="NCBI Taxonomy" id="648754"/>
    <lineage>
        <taxon>Bacteria</taxon>
        <taxon>Bacillati</taxon>
        <taxon>Actinomycetota</taxon>
        <taxon>Actinomycetes</taxon>
        <taxon>Pseudonocardiales</taxon>
        <taxon>Pseudonocardiaceae</taxon>
        <taxon>Pseudonocardia</taxon>
    </lineage>
</organism>
<evidence type="ECO:0000313" key="2">
    <source>
        <dbReference type="Proteomes" id="UP001500804"/>
    </source>
</evidence>
<keyword evidence="2" id="KW-1185">Reference proteome</keyword>
<dbReference type="Proteomes" id="UP001500804">
    <property type="component" value="Unassembled WGS sequence"/>
</dbReference>
<name>A0ABP9NPB4_9PSEU</name>
<sequence length="69" mass="6855">MRCARTPALTAAAAAPPELRTVAVATAAGLRNDVATGRASAPAPIRALLPNPSHTARASALVSGLTGWP</sequence>
<gene>
    <name evidence="1" type="ORF">GCM10023320_49870</name>
</gene>
<protein>
    <submittedName>
        <fullName evidence="1">Uncharacterized protein</fullName>
    </submittedName>
</protein>
<comment type="caution">
    <text evidence="1">The sequence shown here is derived from an EMBL/GenBank/DDBJ whole genome shotgun (WGS) entry which is preliminary data.</text>
</comment>